<name>A0A7R9BPC4_9CRUS</name>
<dbReference type="OrthoDB" id="10250284at2759"/>
<dbReference type="EMBL" id="CAJPEX010001354">
    <property type="protein sequence ID" value="CAG0918918.1"/>
    <property type="molecule type" value="Genomic_DNA"/>
</dbReference>
<dbReference type="GO" id="GO:1990072">
    <property type="term" value="C:TRAPPIII protein complex"/>
    <property type="evidence" value="ECO:0007669"/>
    <property type="project" value="TreeGrafter"/>
</dbReference>
<evidence type="ECO:0000313" key="4">
    <source>
        <dbReference type="Proteomes" id="UP000678499"/>
    </source>
</evidence>
<dbReference type="InterPro" id="IPR055429">
    <property type="entry name" value="TRAPPC13_M"/>
</dbReference>
<dbReference type="Proteomes" id="UP000678499">
    <property type="component" value="Unassembled WGS sequence"/>
</dbReference>
<feature type="domain" description="Trafficking protein particle complex subunit 13 middle" evidence="2">
    <location>
        <begin position="176"/>
        <end position="218"/>
    </location>
</feature>
<evidence type="ECO:0000259" key="1">
    <source>
        <dbReference type="Pfam" id="PF06159"/>
    </source>
</evidence>
<proteinExistence type="predicted"/>
<accession>A0A7R9BPC4</accession>
<dbReference type="InterPro" id="IPR055427">
    <property type="entry name" value="TRAPPC13_N"/>
</dbReference>
<dbReference type="Pfam" id="PF06159">
    <property type="entry name" value="TRAPPC13_N"/>
    <property type="match status" value="1"/>
</dbReference>
<sequence>MDTKDKGKERSHILTLKVMRLTRPSSLQTQPGPVDGVECLKSVGSNPFADSWIDAKIDDSDKNALSPMLLLPQSFGNIFLGEGFFCYICVHNSSEDELATNVNIKADLQTSASASGSIPEAFVGEISPGASFDRVVHYDMREVGTHVLACSVSYENSQREKFSFRKFFKFVVMKPLDVKTKFYNAESDEVYLEAQLMNLTGGPIYLQKVSLEPSPLYSGEL</sequence>
<dbReference type="EMBL" id="OA883391">
    <property type="protein sequence ID" value="CAD7278766.1"/>
    <property type="molecule type" value="Genomic_DNA"/>
</dbReference>
<evidence type="ECO:0000313" key="3">
    <source>
        <dbReference type="EMBL" id="CAD7278766.1"/>
    </source>
</evidence>
<dbReference type="Pfam" id="PF23647">
    <property type="entry name" value="TRAPPC13_M"/>
    <property type="match status" value="1"/>
</dbReference>
<dbReference type="InterPro" id="IPR010378">
    <property type="entry name" value="TRAPPC13"/>
</dbReference>
<protein>
    <recommendedName>
        <fullName evidence="5">Trafficking protein particle complex subunit 13</fullName>
    </recommendedName>
</protein>
<dbReference type="AlphaFoldDB" id="A0A7R9BPC4"/>
<dbReference type="PANTHER" id="PTHR13134:SF3">
    <property type="entry name" value="TRAFFICKING PROTEIN PARTICLE COMPLEX SUBUNIT 13"/>
    <property type="match status" value="1"/>
</dbReference>
<feature type="domain" description="Trafficking protein particle complex subunit 13 N-terminal" evidence="1">
    <location>
        <begin position="12"/>
        <end position="172"/>
    </location>
</feature>
<keyword evidence="4" id="KW-1185">Reference proteome</keyword>
<evidence type="ECO:0008006" key="5">
    <source>
        <dbReference type="Google" id="ProtNLM"/>
    </source>
</evidence>
<evidence type="ECO:0000259" key="2">
    <source>
        <dbReference type="Pfam" id="PF23647"/>
    </source>
</evidence>
<dbReference type="PANTHER" id="PTHR13134">
    <property type="entry name" value="TRAFFICKING PROTEIN PARTICLE COMPLEX SUBUNIT 13"/>
    <property type="match status" value="1"/>
</dbReference>
<gene>
    <name evidence="3" type="ORF">NMOB1V02_LOCUS6463</name>
</gene>
<organism evidence="3">
    <name type="scientific">Notodromas monacha</name>
    <dbReference type="NCBI Taxonomy" id="399045"/>
    <lineage>
        <taxon>Eukaryota</taxon>
        <taxon>Metazoa</taxon>
        <taxon>Ecdysozoa</taxon>
        <taxon>Arthropoda</taxon>
        <taxon>Crustacea</taxon>
        <taxon>Oligostraca</taxon>
        <taxon>Ostracoda</taxon>
        <taxon>Podocopa</taxon>
        <taxon>Podocopida</taxon>
        <taxon>Cypridocopina</taxon>
        <taxon>Cypridoidea</taxon>
        <taxon>Cyprididae</taxon>
        <taxon>Notodromas</taxon>
    </lineage>
</organism>
<reference evidence="3" key="1">
    <citation type="submission" date="2020-11" db="EMBL/GenBank/DDBJ databases">
        <authorList>
            <person name="Tran Van P."/>
        </authorList>
    </citation>
    <scope>NUCLEOTIDE SEQUENCE</scope>
</reference>